<dbReference type="Gene3D" id="3.30.2160.10">
    <property type="entry name" value="Hect, E3 ligase catalytic domain"/>
    <property type="match status" value="1"/>
</dbReference>
<dbReference type="PANTHER" id="PTHR11254:SF440">
    <property type="entry name" value="E3 UBIQUITIN-PROTEIN LIGASE NEDD-4"/>
    <property type="match status" value="1"/>
</dbReference>
<feature type="domain" description="WW" evidence="10">
    <location>
        <begin position="192"/>
        <end position="225"/>
    </location>
</feature>
<keyword evidence="7 8" id="KW-0833">Ubl conjugation pathway</keyword>
<keyword evidence="4" id="KW-0433">Leucine-rich repeat</keyword>
<dbReference type="Pfam" id="PF00632">
    <property type="entry name" value="HECT"/>
    <property type="match status" value="1"/>
</dbReference>
<dbReference type="SUPFAM" id="SSF52058">
    <property type="entry name" value="L domain-like"/>
    <property type="match status" value="1"/>
</dbReference>
<dbReference type="Gene3D" id="3.90.1750.10">
    <property type="entry name" value="Hect, E3 ligase catalytic domains"/>
    <property type="match status" value="1"/>
</dbReference>
<dbReference type="InterPro" id="IPR000569">
    <property type="entry name" value="HECT_dom"/>
</dbReference>
<evidence type="ECO:0000313" key="13">
    <source>
        <dbReference type="Proteomes" id="UP001141327"/>
    </source>
</evidence>
<keyword evidence="13" id="KW-1185">Reference proteome</keyword>
<dbReference type="SMART" id="SM00119">
    <property type="entry name" value="HECTc"/>
    <property type="match status" value="1"/>
</dbReference>
<keyword evidence="6" id="KW-0677">Repeat</keyword>
<evidence type="ECO:0000256" key="8">
    <source>
        <dbReference type="PROSITE-ProRule" id="PRU00104"/>
    </source>
</evidence>
<comment type="catalytic activity">
    <reaction evidence="1">
        <text>S-ubiquitinyl-[E2 ubiquitin-conjugating enzyme]-L-cysteine + [acceptor protein]-L-lysine = [E2 ubiquitin-conjugating enzyme]-L-cysteine + N(6)-ubiquitinyl-[acceptor protein]-L-lysine.</text>
        <dbReference type="EC" id="2.3.2.26"/>
    </reaction>
</comment>
<dbReference type="CDD" id="cd00078">
    <property type="entry name" value="HECTc"/>
    <property type="match status" value="1"/>
</dbReference>
<dbReference type="SUPFAM" id="SSF51045">
    <property type="entry name" value="WW domain"/>
    <property type="match status" value="1"/>
</dbReference>
<dbReference type="SUPFAM" id="SSF56204">
    <property type="entry name" value="Hect, E3 ligase catalytic domain"/>
    <property type="match status" value="1"/>
</dbReference>
<name>A0ABQ8V1V1_9EUKA</name>
<dbReference type="InterPro" id="IPR001202">
    <property type="entry name" value="WW_dom"/>
</dbReference>
<dbReference type="EC" id="2.3.2.26" evidence="3"/>
<dbReference type="PROSITE" id="PS51450">
    <property type="entry name" value="LRR"/>
    <property type="match status" value="1"/>
</dbReference>
<dbReference type="InterPro" id="IPR050409">
    <property type="entry name" value="E3_ubiq-protein_ligase"/>
</dbReference>
<evidence type="ECO:0000256" key="9">
    <source>
        <dbReference type="SAM" id="MobiDB-lite"/>
    </source>
</evidence>
<dbReference type="CDD" id="cd00201">
    <property type="entry name" value="WW"/>
    <property type="match status" value="1"/>
</dbReference>
<gene>
    <name evidence="12" type="ORF">PAPYR_297</name>
</gene>
<dbReference type="Gene3D" id="2.20.70.10">
    <property type="match status" value="1"/>
</dbReference>
<dbReference type="InterPro" id="IPR035983">
    <property type="entry name" value="Hect_E3_ubiquitin_ligase"/>
</dbReference>
<comment type="caution">
    <text evidence="12">The sequence shown here is derived from an EMBL/GenBank/DDBJ whole genome shotgun (WGS) entry which is preliminary data.</text>
</comment>
<evidence type="ECO:0000313" key="12">
    <source>
        <dbReference type="EMBL" id="KAJ4463050.1"/>
    </source>
</evidence>
<evidence type="ECO:0000256" key="1">
    <source>
        <dbReference type="ARBA" id="ARBA00000885"/>
    </source>
</evidence>
<sequence length="767" mass="86888">MGGSCCKIGCASCVDAMQLDLFQQGLSEIPHGVYKIKSLRLLALGANKISEVSPDIQNLHNLQTLLLWCNEIPRLPQELGRLTQLRRLDLSKNRLDRLPATIGNLVSLENLDVSFNQITEIPASIGGCKNLREVNMKRNALTDLPEGFGDLVQLTELNLEQNNINPTLARFFDFGDRYCVHLCAFLRFKKATRLPARFEQRQDRQARVYYADHETQSTSWIDPRYFIFVRNLPFQERRKFSLNGEPSNLFASEERAPAPVVPASATSVTASSPDGVCHCGGPTKHPTPAPHASTPRQHPTPAPHASTPRQHPTPAPHASTPRQHPTPAPHASPPARTLISVLAHTWAQQRACPYHLCAKCCRHVDCPLHGNPDLMGGASLRSFTTRTEALRQQLKALHLPEPETWKDKPRLRLSLKRTELFENSFRDVMRANTERLKLRLQVIFQGEEGLDYGGLTREWFTLVSKEITNPNYALFTVSQVDDYTFRINPLSSINPEHLQYFRFVGRVLGKALFDGFFISCYFTPVFYKRLLGLPVSLTDMEAIDPEYYRSLKWILENDITDTVELAFTTELEEFGTTRVIELKPDGAQIPVTEENKAEYVDLLTDHLLSRGTREQMDAIVRGFHDLIPHDLVRSFNSAELELLLCGVHSIDVQDWKANTEYRYYTPSTPAVQFFWQAVERMTNDQRAKMVQFVTGTSKIPPGGFSFLVGSSGPRRFQICKAHKSPEHLPVAHTCFNQLDLPEYRSLEETEERLQAVLEYGLTGFGEK</sequence>
<evidence type="ECO:0000256" key="7">
    <source>
        <dbReference type="ARBA" id="ARBA00022786"/>
    </source>
</evidence>
<dbReference type="SMART" id="SM00369">
    <property type="entry name" value="LRR_TYP"/>
    <property type="match status" value="6"/>
</dbReference>
<dbReference type="PANTHER" id="PTHR11254">
    <property type="entry name" value="HECT DOMAIN UBIQUITIN-PROTEIN LIGASE"/>
    <property type="match status" value="1"/>
</dbReference>
<evidence type="ECO:0000256" key="3">
    <source>
        <dbReference type="ARBA" id="ARBA00012485"/>
    </source>
</evidence>
<evidence type="ECO:0000256" key="4">
    <source>
        <dbReference type="ARBA" id="ARBA00022614"/>
    </source>
</evidence>
<dbReference type="PROSITE" id="PS50020">
    <property type="entry name" value="WW_DOMAIN_2"/>
    <property type="match status" value="1"/>
</dbReference>
<dbReference type="Gene3D" id="3.80.10.10">
    <property type="entry name" value="Ribonuclease Inhibitor"/>
    <property type="match status" value="1"/>
</dbReference>
<evidence type="ECO:0000256" key="2">
    <source>
        <dbReference type="ARBA" id="ARBA00004906"/>
    </source>
</evidence>
<dbReference type="Pfam" id="PF23598">
    <property type="entry name" value="LRR_14"/>
    <property type="match status" value="1"/>
</dbReference>
<dbReference type="InterPro" id="IPR003591">
    <property type="entry name" value="Leu-rich_rpt_typical-subtyp"/>
</dbReference>
<organism evidence="12 13">
    <name type="scientific">Paratrimastix pyriformis</name>
    <dbReference type="NCBI Taxonomy" id="342808"/>
    <lineage>
        <taxon>Eukaryota</taxon>
        <taxon>Metamonada</taxon>
        <taxon>Preaxostyla</taxon>
        <taxon>Paratrimastigidae</taxon>
        <taxon>Paratrimastix</taxon>
    </lineage>
</organism>
<comment type="pathway">
    <text evidence="2">Protein modification; protein ubiquitination.</text>
</comment>
<evidence type="ECO:0000259" key="11">
    <source>
        <dbReference type="PROSITE" id="PS50237"/>
    </source>
</evidence>
<dbReference type="InterPro" id="IPR055414">
    <property type="entry name" value="LRR_R13L4/SHOC2-like"/>
</dbReference>
<keyword evidence="5" id="KW-0808">Transferase</keyword>
<dbReference type="InterPro" id="IPR001611">
    <property type="entry name" value="Leu-rich_rpt"/>
</dbReference>
<feature type="active site" description="Glycyl thioester intermediate" evidence="8">
    <location>
        <position position="734"/>
    </location>
</feature>
<accession>A0ABQ8V1V1</accession>
<dbReference type="SMART" id="SM00364">
    <property type="entry name" value="LRR_BAC"/>
    <property type="match status" value="2"/>
</dbReference>
<dbReference type="SMART" id="SM00456">
    <property type="entry name" value="WW"/>
    <property type="match status" value="1"/>
</dbReference>
<dbReference type="InterPro" id="IPR032675">
    <property type="entry name" value="LRR_dom_sf"/>
</dbReference>
<evidence type="ECO:0000256" key="6">
    <source>
        <dbReference type="ARBA" id="ARBA00022737"/>
    </source>
</evidence>
<dbReference type="Gene3D" id="3.30.2410.10">
    <property type="entry name" value="Hect, E3 ligase catalytic domain"/>
    <property type="match status" value="1"/>
</dbReference>
<evidence type="ECO:0000256" key="5">
    <source>
        <dbReference type="ARBA" id="ARBA00022679"/>
    </source>
</evidence>
<dbReference type="EMBL" id="JAPMOS010000001">
    <property type="protein sequence ID" value="KAJ4463050.1"/>
    <property type="molecule type" value="Genomic_DNA"/>
</dbReference>
<reference evidence="12" key="1">
    <citation type="journal article" date="2022" name="bioRxiv">
        <title>Genomics of Preaxostyla Flagellates Illuminates Evolutionary Transitions and the Path Towards Mitochondrial Loss.</title>
        <authorList>
            <person name="Novak L.V.F."/>
            <person name="Treitli S.C."/>
            <person name="Pyrih J."/>
            <person name="Halakuc P."/>
            <person name="Pipaliya S.V."/>
            <person name="Vacek V."/>
            <person name="Brzon O."/>
            <person name="Soukal P."/>
            <person name="Eme L."/>
            <person name="Dacks J.B."/>
            <person name="Karnkowska A."/>
            <person name="Elias M."/>
            <person name="Hampl V."/>
        </authorList>
    </citation>
    <scope>NUCLEOTIDE SEQUENCE</scope>
    <source>
        <strain evidence="12">RCP-MX</strain>
    </source>
</reference>
<feature type="region of interest" description="Disordered" evidence="9">
    <location>
        <begin position="275"/>
        <end position="334"/>
    </location>
</feature>
<dbReference type="PROSITE" id="PS50237">
    <property type="entry name" value="HECT"/>
    <property type="match status" value="1"/>
</dbReference>
<evidence type="ECO:0000259" key="10">
    <source>
        <dbReference type="PROSITE" id="PS50020"/>
    </source>
</evidence>
<dbReference type="Proteomes" id="UP001141327">
    <property type="component" value="Unassembled WGS sequence"/>
</dbReference>
<proteinExistence type="predicted"/>
<protein>
    <recommendedName>
        <fullName evidence="3">HECT-type E3 ubiquitin transferase</fullName>
        <ecNumber evidence="3">2.3.2.26</ecNumber>
    </recommendedName>
</protein>
<feature type="domain" description="HECT" evidence="11">
    <location>
        <begin position="432"/>
        <end position="767"/>
    </location>
</feature>
<dbReference type="InterPro" id="IPR036020">
    <property type="entry name" value="WW_dom_sf"/>
</dbReference>